<dbReference type="AlphaFoldDB" id="A0A0P4VV34"/>
<feature type="region of interest" description="Disordered" evidence="1">
    <location>
        <begin position="21"/>
        <end position="67"/>
    </location>
</feature>
<dbReference type="EMBL" id="GDAE01000006">
    <property type="protein sequence ID" value="JAI56610.1"/>
    <property type="molecule type" value="Transcribed_RNA"/>
</dbReference>
<organism evidence="3">
    <name type="scientific">Haementeria vizottoi</name>
    <dbReference type="NCBI Taxonomy" id="1628691"/>
    <lineage>
        <taxon>Eukaryota</taxon>
        <taxon>Metazoa</taxon>
        <taxon>Spiralia</taxon>
        <taxon>Lophotrochozoa</taxon>
        <taxon>Annelida</taxon>
        <taxon>Clitellata</taxon>
        <taxon>Hirudinea</taxon>
        <taxon>Rhynchobdellida</taxon>
        <taxon>Glossiphoniidae</taxon>
        <taxon>Haementeria</taxon>
    </lineage>
</organism>
<feature type="signal peptide" evidence="2">
    <location>
        <begin position="1"/>
        <end position="21"/>
    </location>
</feature>
<protein>
    <submittedName>
        <fullName evidence="3">Putative anti-platelet-like protein</fullName>
    </submittedName>
</protein>
<keyword evidence="2" id="KW-0732">Signal</keyword>
<feature type="compositionally biased region" description="Acidic residues" evidence="1">
    <location>
        <begin position="23"/>
        <end position="44"/>
    </location>
</feature>
<evidence type="ECO:0000256" key="2">
    <source>
        <dbReference type="SAM" id="SignalP"/>
    </source>
</evidence>
<reference evidence="3" key="1">
    <citation type="journal article" date="2015" name="Toxicon">
        <title>Transcriptomic Analysis of the Salivary Complexes from Haementeria vizottoi leeches and Identification of Genes Involved in Blood Coagulation.</title>
        <authorList>
            <person name="Amorim A.M.X.P."/>
            <person name="Oliveira U.C."/>
            <person name="Faria F."/>
            <person name="Junqueira-De Azevedo I.L.M."/>
            <person name="Chudzinski-Tavassi A.M."/>
        </authorList>
    </citation>
    <scope>NUCLEOTIDE SEQUENCE</scope>
    <source>
        <strain evidence="3">Valparaiso</strain>
        <tissue evidence="3">Salivary complexes</tissue>
    </source>
</reference>
<evidence type="ECO:0000313" key="3">
    <source>
        <dbReference type="EMBL" id="JAI56610.1"/>
    </source>
</evidence>
<evidence type="ECO:0000256" key="1">
    <source>
        <dbReference type="SAM" id="MobiDB-lite"/>
    </source>
</evidence>
<proteinExistence type="predicted"/>
<dbReference type="Gene3D" id="3.50.4.10">
    <property type="entry name" value="Hepatocyte Growth Factor"/>
    <property type="match status" value="1"/>
</dbReference>
<feature type="compositionally biased region" description="Basic and acidic residues" evidence="1">
    <location>
        <begin position="57"/>
        <end position="67"/>
    </location>
</feature>
<dbReference type="SUPFAM" id="SSF57414">
    <property type="entry name" value="Hairpin loop containing domain-like"/>
    <property type="match status" value="1"/>
</dbReference>
<name>A0A0P4VV34_9ANNE</name>
<feature type="chain" id="PRO_5006070098" evidence="2">
    <location>
        <begin position="22"/>
        <end position="140"/>
    </location>
</feature>
<accession>A0A0P4VV34</accession>
<sequence>MSSFLFYLLCSALLVVPSIRAQEEEEEEGGEEEGEENTPAENDEPSPPSSADIGDEGPSKTEDGSCWSKREDLSFDESLLTDAETSSIAECKDKCYKTNCAVIQVNNSNKKCFYLKGDADWGNVKQPTTGYTQFHLHGCE</sequence>